<dbReference type="GO" id="GO:0030313">
    <property type="term" value="C:cell envelope"/>
    <property type="evidence" value="ECO:0007669"/>
    <property type="project" value="UniProtKB-SubCell"/>
</dbReference>
<proteinExistence type="predicted"/>
<reference evidence="1 2" key="1">
    <citation type="journal article" date="2019" name="Nat. Med.">
        <title>A library of human gut bacterial isolates paired with longitudinal multiomics data enables mechanistic microbiome research.</title>
        <authorList>
            <person name="Poyet M."/>
            <person name="Groussin M."/>
            <person name="Gibbons S.M."/>
            <person name="Avila-Pacheco J."/>
            <person name="Jiang X."/>
            <person name="Kearney S.M."/>
            <person name="Perrotta A.R."/>
            <person name="Berdy B."/>
            <person name="Zhao S."/>
            <person name="Lieberman T.D."/>
            <person name="Swanson P.K."/>
            <person name="Smith M."/>
            <person name="Roesemann S."/>
            <person name="Alexander J.E."/>
            <person name="Rich S.A."/>
            <person name="Livny J."/>
            <person name="Vlamakis H."/>
            <person name="Clish C."/>
            <person name="Bullock K."/>
            <person name="Deik A."/>
            <person name="Scott J."/>
            <person name="Pierce K.A."/>
            <person name="Xavier R.J."/>
            <person name="Alm E.J."/>
        </authorList>
    </citation>
    <scope>NUCLEOTIDE SEQUENCE [LARGE SCALE GENOMIC DNA]</scope>
    <source>
        <strain evidence="1 2">BIOML-A163</strain>
    </source>
</reference>
<dbReference type="PANTHER" id="PTHR22939:SF130">
    <property type="entry name" value="PERIPLASMIC SERINE ENDOPROTEASE DEGP-LIKE-RELATED"/>
    <property type="match status" value="1"/>
</dbReference>
<accession>A0A5M5BQW5</accession>
<dbReference type="InterPro" id="IPR043504">
    <property type="entry name" value="Peptidase_S1_PA_chymotrypsin"/>
</dbReference>
<comment type="caution">
    <text evidence="1">The sequence shown here is derived from an EMBL/GenBank/DDBJ whole genome shotgun (WGS) entry which is preliminary data.</text>
</comment>
<evidence type="ECO:0000313" key="1">
    <source>
        <dbReference type="EMBL" id="KAA3931324.1"/>
    </source>
</evidence>
<dbReference type="GO" id="GO:0006508">
    <property type="term" value="P:proteolysis"/>
    <property type="evidence" value="ECO:0007669"/>
    <property type="project" value="InterPro"/>
</dbReference>
<protein>
    <submittedName>
        <fullName evidence="1">Deoxyribonuclease HsdR</fullName>
    </submittedName>
</protein>
<evidence type="ECO:0000313" key="2">
    <source>
        <dbReference type="Proteomes" id="UP000323717"/>
    </source>
</evidence>
<dbReference type="EMBL" id="VWLE01001013">
    <property type="protein sequence ID" value="KAA3931324.1"/>
    <property type="molecule type" value="Genomic_DNA"/>
</dbReference>
<dbReference type="InterPro" id="IPR009003">
    <property type="entry name" value="Peptidase_S1_PA"/>
</dbReference>
<gene>
    <name evidence="1" type="ORF">F3D71_31610</name>
</gene>
<dbReference type="Gene3D" id="2.40.10.10">
    <property type="entry name" value="Trypsin-like serine proteases"/>
    <property type="match status" value="1"/>
</dbReference>
<dbReference type="GO" id="GO:0004252">
    <property type="term" value="F:serine-type endopeptidase activity"/>
    <property type="evidence" value="ECO:0007669"/>
    <property type="project" value="InterPro"/>
</dbReference>
<dbReference type="AlphaFoldDB" id="A0A5M5BQW5"/>
<organism evidence="1 2">
    <name type="scientific">Bacteroides ovatus</name>
    <dbReference type="NCBI Taxonomy" id="28116"/>
    <lineage>
        <taxon>Bacteria</taxon>
        <taxon>Pseudomonadati</taxon>
        <taxon>Bacteroidota</taxon>
        <taxon>Bacteroidia</taxon>
        <taxon>Bacteroidales</taxon>
        <taxon>Bacteroidaceae</taxon>
        <taxon>Bacteroides</taxon>
    </lineage>
</organism>
<dbReference type="SUPFAM" id="SSF50494">
    <property type="entry name" value="Trypsin-like serine proteases"/>
    <property type="match status" value="1"/>
</dbReference>
<dbReference type="GO" id="GO:0042597">
    <property type="term" value="C:periplasmic space"/>
    <property type="evidence" value="ECO:0007669"/>
    <property type="project" value="TreeGrafter"/>
</dbReference>
<dbReference type="InterPro" id="IPR001940">
    <property type="entry name" value="Peptidase_S1C"/>
</dbReference>
<dbReference type="PRINTS" id="PR00834">
    <property type="entry name" value="PROTEASES2C"/>
</dbReference>
<feature type="non-terminal residue" evidence="1">
    <location>
        <position position="163"/>
    </location>
</feature>
<dbReference type="Proteomes" id="UP000323717">
    <property type="component" value="Unassembled WGS sequence"/>
</dbReference>
<sequence>MKQTTKNILGVGAIILLSSGVAGLTTYKLLQSNESAKETSFNEMFKQNPNVKLAAFDAVNAQPVDLTQAAENSLHAVVHIRSTQEAKTRTVQQAPDIFDFFFGDGRGQQRQVQSQPRVGFGSGVIISKDGYIVTNNHVIEGADEISVKLNDNREFKGRVIGTD</sequence>
<name>A0A5M5BQW5_BACOV</name>
<dbReference type="PANTHER" id="PTHR22939">
    <property type="entry name" value="SERINE PROTEASE FAMILY S1C HTRA-RELATED"/>
    <property type="match status" value="1"/>
</dbReference>
<dbReference type="Pfam" id="PF13365">
    <property type="entry name" value="Trypsin_2"/>
    <property type="match status" value="1"/>
</dbReference>